<protein>
    <recommendedName>
        <fullName evidence="4">Cell cycle checkpoint control protein RAD9A</fullName>
    </recommendedName>
</protein>
<dbReference type="PANTHER" id="PTHR15237">
    <property type="entry name" value="DNA REPAIR PROTEIN RAD9"/>
    <property type="match status" value="1"/>
</dbReference>
<dbReference type="Gene3D" id="3.70.10.10">
    <property type="match status" value="1"/>
</dbReference>
<dbReference type="InterPro" id="IPR046938">
    <property type="entry name" value="DNA_clamp_sf"/>
</dbReference>
<accession>A0A9P0ARN2</accession>
<dbReference type="GO" id="GO:0006281">
    <property type="term" value="P:DNA repair"/>
    <property type="evidence" value="ECO:0007669"/>
    <property type="project" value="TreeGrafter"/>
</dbReference>
<dbReference type="GO" id="GO:0000076">
    <property type="term" value="P:DNA replication checkpoint signaling"/>
    <property type="evidence" value="ECO:0007669"/>
    <property type="project" value="TreeGrafter"/>
</dbReference>
<gene>
    <name evidence="2" type="ORF">MELIAE_LOCUS2245</name>
</gene>
<dbReference type="EMBL" id="OV121141">
    <property type="protein sequence ID" value="CAH0548892.1"/>
    <property type="molecule type" value="Genomic_DNA"/>
</dbReference>
<dbReference type="GO" id="GO:0031573">
    <property type="term" value="P:mitotic intra-S DNA damage checkpoint signaling"/>
    <property type="evidence" value="ECO:0007669"/>
    <property type="project" value="TreeGrafter"/>
</dbReference>
<dbReference type="GO" id="GO:0071479">
    <property type="term" value="P:cellular response to ionizing radiation"/>
    <property type="evidence" value="ECO:0007669"/>
    <property type="project" value="TreeGrafter"/>
</dbReference>
<dbReference type="Pfam" id="PF04139">
    <property type="entry name" value="Rad9"/>
    <property type="match status" value="1"/>
</dbReference>
<dbReference type="GO" id="GO:0030896">
    <property type="term" value="C:checkpoint clamp complex"/>
    <property type="evidence" value="ECO:0007669"/>
    <property type="project" value="InterPro"/>
</dbReference>
<dbReference type="OrthoDB" id="60092at2759"/>
<feature type="region of interest" description="Disordered" evidence="1">
    <location>
        <begin position="316"/>
        <end position="340"/>
    </location>
</feature>
<sequence length="396" mass="44575">MNCVIPGGNVKVLARGLQALAKIGDDLFIEFKKELISFVALNQSKTVCSRFNLLYSYFSTYDVNEEELRDQSNNAINCKIHMKVLLPLFKGINLDKKFEYIKIDYETNADIILFKMKYKCDDIVMLHKLRLMDTEVLKIGVNTSSGSNNTCATNTFYNQLMTMFSNSDDEITLEIERDKLVARNYFVGAPPKPRAVRSQVNLNGSEFLIYKIETETTINFSLKPFRTAIQFADGLGLNIGFNFETGGRPMSMLMKNPTFELIFIVATLNPYSDGQSTITAASIPARITQQSQNGANITVEDQLAILNENWDEFEIDENQKDKRSTPSATTREKKRVKAKEKVFSAADETVGDLDVLPESPESPRTKRAKIVFGRCLDPTFSETMLGEVLVGNSDSE</sequence>
<evidence type="ECO:0000313" key="2">
    <source>
        <dbReference type="EMBL" id="CAH0548892.1"/>
    </source>
</evidence>
<dbReference type="InterPro" id="IPR007268">
    <property type="entry name" value="Rad9/Ddc1"/>
</dbReference>
<proteinExistence type="predicted"/>
<keyword evidence="3" id="KW-1185">Reference proteome</keyword>
<evidence type="ECO:0000313" key="3">
    <source>
        <dbReference type="Proteomes" id="UP001154078"/>
    </source>
</evidence>
<dbReference type="Proteomes" id="UP001154078">
    <property type="component" value="Chromosome 10"/>
</dbReference>
<organism evidence="2 3">
    <name type="scientific">Brassicogethes aeneus</name>
    <name type="common">Rape pollen beetle</name>
    <name type="synonym">Meligethes aeneus</name>
    <dbReference type="NCBI Taxonomy" id="1431903"/>
    <lineage>
        <taxon>Eukaryota</taxon>
        <taxon>Metazoa</taxon>
        <taxon>Ecdysozoa</taxon>
        <taxon>Arthropoda</taxon>
        <taxon>Hexapoda</taxon>
        <taxon>Insecta</taxon>
        <taxon>Pterygota</taxon>
        <taxon>Neoptera</taxon>
        <taxon>Endopterygota</taxon>
        <taxon>Coleoptera</taxon>
        <taxon>Polyphaga</taxon>
        <taxon>Cucujiformia</taxon>
        <taxon>Nitidulidae</taxon>
        <taxon>Meligethinae</taxon>
        <taxon>Brassicogethes</taxon>
    </lineage>
</organism>
<name>A0A9P0ARN2_BRAAE</name>
<evidence type="ECO:0000256" key="1">
    <source>
        <dbReference type="SAM" id="MobiDB-lite"/>
    </source>
</evidence>
<evidence type="ECO:0008006" key="4">
    <source>
        <dbReference type="Google" id="ProtNLM"/>
    </source>
</evidence>
<reference evidence="2" key="1">
    <citation type="submission" date="2021-12" db="EMBL/GenBank/DDBJ databases">
        <authorList>
            <person name="King R."/>
        </authorList>
    </citation>
    <scope>NUCLEOTIDE SEQUENCE</scope>
</reference>
<dbReference type="PANTHER" id="PTHR15237:SF0">
    <property type="entry name" value="CELL CYCLE CHECKPOINT CONTROL PROTEIN"/>
    <property type="match status" value="1"/>
</dbReference>
<dbReference type="SUPFAM" id="SSF55979">
    <property type="entry name" value="DNA clamp"/>
    <property type="match status" value="1"/>
</dbReference>
<dbReference type="AlphaFoldDB" id="A0A9P0ARN2"/>